<evidence type="ECO:0000313" key="2">
    <source>
        <dbReference type="EnsemblPlants" id="OMERI05G10990.2"/>
    </source>
</evidence>
<organism evidence="2">
    <name type="scientific">Oryza meridionalis</name>
    <dbReference type="NCBI Taxonomy" id="40149"/>
    <lineage>
        <taxon>Eukaryota</taxon>
        <taxon>Viridiplantae</taxon>
        <taxon>Streptophyta</taxon>
        <taxon>Embryophyta</taxon>
        <taxon>Tracheophyta</taxon>
        <taxon>Spermatophyta</taxon>
        <taxon>Magnoliopsida</taxon>
        <taxon>Liliopsida</taxon>
        <taxon>Poales</taxon>
        <taxon>Poaceae</taxon>
        <taxon>BOP clade</taxon>
        <taxon>Oryzoideae</taxon>
        <taxon>Oryzeae</taxon>
        <taxon>Oryzinae</taxon>
        <taxon>Oryza</taxon>
    </lineage>
</organism>
<proteinExistence type="predicted"/>
<keyword evidence="3" id="KW-1185">Reference proteome</keyword>
<feature type="region of interest" description="Disordered" evidence="1">
    <location>
        <begin position="83"/>
        <end position="132"/>
    </location>
</feature>
<name>A0A0E0DQ49_9ORYZ</name>
<sequence length="132" mass="14931">MFDVAVDFRRSLNVTLQYNQKNRFHLYPCIRRRQSPSSLEMARRSRGWRQWARDDFRSAASDDASVKSGSCEMSRSISAACSADAFTSCSPTAPPTRDAPRREAPVQQRKTPTTRRRRPTSSGRWRGGTCGG</sequence>
<accession>A0A0E0DQ49</accession>
<dbReference type="HOGENOM" id="CLU_2214155_0_0_1"/>
<protein>
    <submittedName>
        <fullName evidence="2">Uncharacterized protein</fullName>
    </submittedName>
</protein>
<dbReference type="EnsemblPlants" id="OMERI05G10990.2">
    <property type="protein sequence ID" value="OMERI05G10990.2"/>
    <property type="gene ID" value="OMERI05G10990"/>
</dbReference>
<dbReference type="Gramene" id="OMERI05G10990.2">
    <property type="protein sequence ID" value="OMERI05G10990.2"/>
    <property type="gene ID" value="OMERI05G10990"/>
</dbReference>
<reference evidence="2" key="2">
    <citation type="submission" date="2018-05" db="EMBL/GenBank/DDBJ databases">
        <title>OmerRS3 (Oryza meridionalis Reference Sequence Version 3).</title>
        <authorList>
            <person name="Zhang J."/>
            <person name="Kudrna D."/>
            <person name="Lee S."/>
            <person name="Talag J."/>
            <person name="Welchert J."/>
            <person name="Wing R.A."/>
        </authorList>
    </citation>
    <scope>NUCLEOTIDE SEQUENCE [LARGE SCALE GENOMIC DNA]</scope>
    <source>
        <strain evidence="2">cv. OR44</strain>
    </source>
</reference>
<reference evidence="2" key="1">
    <citation type="submission" date="2015-04" db="UniProtKB">
        <authorList>
            <consortium name="EnsemblPlants"/>
        </authorList>
    </citation>
    <scope>IDENTIFICATION</scope>
</reference>
<evidence type="ECO:0000313" key="3">
    <source>
        <dbReference type="Proteomes" id="UP000008021"/>
    </source>
</evidence>
<dbReference type="AlphaFoldDB" id="A0A0E0DQ49"/>
<dbReference type="Proteomes" id="UP000008021">
    <property type="component" value="Chromosome 5"/>
</dbReference>
<evidence type="ECO:0000256" key="1">
    <source>
        <dbReference type="SAM" id="MobiDB-lite"/>
    </source>
</evidence>